<keyword evidence="3" id="KW-1185">Reference proteome</keyword>
<feature type="transmembrane region" description="Helical" evidence="1">
    <location>
        <begin position="121"/>
        <end position="147"/>
    </location>
</feature>
<accession>A0AAE2ZSG8</accession>
<name>A0AAE2ZSG8_9HYPH</name>
<dbReference type="AlphaFoldDB" id="A0AAE2ZSG8"/>
<reference evidence="2" key="1">
    <citation type="submission" date="2021-08" db="EMBL/GenBank/DDBJ databases">
        <title>Hoeflea bacterium WL0058 sp. nov., isolated from the sediment.</title>
        <authorList>
            <person name="Wang L."/>
            <person name="Zhang D."/>
        </authorList>
    </citation>
    <scope>NUCLEOTIDE SEQUENCE</scope>
    <source>
        <strain evidence="2">WL0058</strain>
    </source>
</reference>
<protein>
    <submittedName>
        <fullName evidence="2">DUF2189 domain-containing protein</fullName>
    </submittedName>
</protein>
<evidence type="ECO:0000256" key="1">
    <source>
        <dbReference type="SAM" id="Phobius"/>
    </source>
</evidence>
<organism evidence="2 3">
    <name type="scientific">Flavimaribacter sediminis</name>
    <dbReference type="NCBI Taxonomy" id="2865987"/>
    <lineage>
        <taxon>Bacteria</taxon>
        <taxon>Pseudomonadati</taxon>
        <taxon>Pseudomonadota</taxon>
        <taxon>Alphaproteobacteria</taxon>
        <taxon>Hyphomicrobiales</taxon>
        <taxon>Rhizobiaceae</taxon>
        <taxon>Flavimaribacter</taxon>
    </lineage>
</organism>
<keyword evidence="1" id="KW-0812">Transmembrane</keyword>
<feature type="transmembrane region" description="Helical" evidence="1">
    <location>
        <begin position="167"/>
        <end position="196"/>
    </location>
</feature>
<keyword evidence="1" id="KW-0472">Membrane</keyword>
<comment type="caution">
    <text evidence="2">The sequence shown here is derived from an EMBL/GenBank/DDBJ whole genome shotgun (WGS) entry which is preliminary data.</text>
</comment>
<feature type="transmembrane region" description="Helical" evidence="1">
    <location>
        <begin position="217"/>
        <end position="250"/>
    </location>
</feature>
<dbReference type="EMBL" id="JAICBX010000005">
    <property type="protein sequence ID" value="MBW8640035.1"/>
    <property type="molecule type" value="Genomic_DNA"/>
</dbReference>
<evidence type="ECO:0000313" key="2">
    <source>
        <dbReference type="EMBL" id="MBW8640035.1"/>
    </source>
</evidence>
<keyword evidence="1" id="KW-1133">Transmembrane helix</keyword>
<dbReference type="RefSeq" id="WP_220230756.1">
    <property type="nucleotide sequence ID" value="NZ_JAICBX010000005.1"/>
</dbReference>
<sequence>MEAGQQEHYSAQPIKLAVKTATFEDVKLALRAGAQDFLARPGLSLFFGLFYALLGAVLLSGFLVFQQIWFVVLVSVGFPLVAPFLAAGLYEMSRRLGRSERFTASDIFLVIFKQQRREFGWMAFVVLFVFWIWAYQVRLLFAIFLQWQSVSSMDGLVSVVLTTSEGAGFLIVGTLVGAFLATVLYSITVIGMPLLLDKDVDFVTAMITSLKTVHNSPLVMLGWGAIIGALTLLAVAPLLLGVIFIFPILGHATWHLYERLVHEAE</sequence>
<feature type="transmembrane region" description="Helical" evidence="1">
    <location>
        <begin position="68"/>
        <end position="90"/>
    </location>
</feature>
<dbReference type="Pfam" id="PF09955">
    <property type="entry name" value="DUF2189"/>
    <property type="match status" value="1"/>
</dbReference>
<evidence type="ECO:0000313" key="3">
    <source>
        <dbReference type="Proteomes" id="UP001196509"/>
    </source>
</evidence>
<dbReference type="Proteomes" id="UP001196509">
    <property type="component" value="Unassembled WGS sequence"/>
</dbReference>
<gene>
    <name evidence="2" type="ORF">K1W69_22760</name>
</gene>
<proteinExistence type="predicted"/>
<feature type="transmembrane region" description="Helical" evidence="1">
    <location>
        <begin position="43"/>
        <end position="62"/>
    </location>
</feature>
<dbReference type="InterPro" id="IPR018692">
    <property type="entry name" value="DUF2189"/>
</dbReference>